<organism evidence="9 10">
    <name type="scientific">Mariniphaga anaerophila</name>
    <dbReference type="NCBI Taxonomy" id="1484053"/>
    <lineage>
        <taxon>Bacteria</taxon>
        <taxon>Pseudomonadati</taxon>
        <taxon>Bacteroidota</taxon>
        <taxon>Bacteroidia</taxon>
        <taxon>Marinilabiliales</taxon>
        <taxon>Prolixibacteraceae</taxon>
        <taxon>Mariniphaga</taxon>
    </lineage>
</organism>
<evidence type="ECO:0000313" key="9">
    <source>
        <dbReference type="EMBL" id="SHF23725.1"/>
    </source>
</evidence>
<dbReference type="GO" id="GO:0015226">
    <property type="term" value="F:carnitine transmembrane transporter activity"/>
    <property type="evidence" value="ECO:0007669"/>
    <property type="project" value="TreeGrafter"/>
</dbReference>
<dbReference type="EMBL" id="FQUM01000004">
    <property type="protein sequence ID" value="SHF23725.1"/>
    <property type="molecule type" value="Genomic_DNA"/>
</dbReference>
<evidence type="ECO:0000259" key="8">
    <source>
        <dbReference type="PROSITE" id="PS50928"/>
    </source>
</evidence>
<feature type="transmembrane region" description="Helical" evidence="7">
    <location>
        <begin position="44"/>
        <end position="63"/>
    </location>
</feature>
<dbReference type="InterPro" id="IPR000515">
    <property type="entry name" value="MetI-like"/>
</dbReference>
<dbReference type="FunFam" id="1.10.3720.10:FF:000001">
    <property type="entry name" value="Glycine betaine ABC transporter, permease"/>
    <property type="match status" value="1"/>
</dbReference>
<reference evidence="9 10" key="1">
    <citation type="submission" date="2016-11" db="EMBL/GenBank/DDBJ databases">
        <authorList>
            <person name="Jaros S."/>
            <person name="Januszkiewicz K."/>
            <person name="Wedrychowicz H."/>
        </authorList>
    </citation>
    <scope>NUCLEOTIDE SEQUENCE [LARGE SCALE GENOMIC DNA]</scope>
    <source>
        <strain evidence="9 10">DSM 26910</strain>
    </source>
</reference>
<evidence type="ECO:0000256" key="5">
    <source>
        <dbReference type="ARBA" id="ARBA00022989"/>
    </source>
</evidence>
<dbReference type="PANTHER" id="PTHR47737">
    <property type="entry name" value="GLYCINE BETAINE/PROLINE BETAINE TRANSPORT SYSTEM PERMEASE PROTEIN PROW"/>
    <property type="match status" value="1"/>
</dbReference>
<feature type="domain" description="ABC transmembrane type-1" evidence="8">
    <location>
        <begin position="101"/>
        <end position="280"/>
    </location>
</feature>
<sequence>MDRVIDLGKYIEKGINALEENFSVIWRAIDDGISWTVEVMNDTLLSVPFILFVLVIAGLAYYAKTGRKVFKKEGLKKGLGLALFVILGFLLIYGMGYWKEAMQTTTLVLVSTLIALILGIPFGILSAKNKTADAIIRPILDFMQTMPAFVYLIPAIFFFSVGNTPGVIATVIFSLPPAVRLTSLGIKNVQKDVIEAGRAFGATENQILFKIQLPLAMPTILAGVNQVILLALSMVVIASMVGAKGLGSIVYQGIQQNNIAKGFESGLGIVILAIVLDRITQSFANKK</sequence>
<feature type="transmembrane region" description="Helical" evidence="7">
    <location>
        <begin position="220"/>
        <end position="243"/>
    </location>
</feature>
<dbReference type="Proteomes" id="UP000184164">
    <property type="component" value="Unassembled WGS sequence"/>
</dbReference>
<protein>
    <submittedName>
        <fullName evidence="9">Glycine betaine/proline transport system permease protein</fullName>
    </submittedName>
</protein>
<evidence type="ECO:0000256" key="2">
    <source>
        <dbReference type="ARBA" id="ARBA00022448"/>
    </source>
</evidence>
<gene>
    <name evidence="9" type="ORF">SAMN05444274_104132</name>
</gene>
<accession>A0A1M5A0C9</accession>
<name>A0A1M5A0C9_9BACT</name>
<feature type="transmembrane region" description="Helical" evidence="7">
    <location>
        <begin position="75"/>
        <end position="95"/>
    </location>
</feature>
<feature type="transmembrane region" description="Helical" evidence="7">
    <location>
        <begin position="148"/>
        <end position="175"/>
    </location>
</feature>
<keyword evidence="2 7" id="KW-0813">Transport</keyword>
<evidence type="ECO:0000256" key="7">
    <source>
        <dbReference type="RuleBase" id="RU363032"/>
    </source>
</evidence>
<dbReference type="Gene3D" id="1.10.3720.10">
    <property type="entry name" value="MetI-like"/>
    <property type="match status" value="1"/>
</dbReference>
<dbReference type="AlphaFoldDB" id="A0A1M5A0C9"/>
<keyword evidence="4 7" id="KW-0812">Transmembrane</keyword>
<evidence type="ECO:0000256" key="3">
    <source>
        <dbReference type="ARBA" id="ARBA00022475"/>
    </source>
</evidence>
<dbReference type="Pfam" id="PF00528">
    <property type="entry name" value="BPD_transp_1"/>
    <property type="match status" value="1"/>
</dbReference>
<evidence type="ECO:0000256" key="1">
    <source>
        <dbReference type="ARBA" id="ARBA00004651"/>
    </source>
</evidence>
<keyword evidence="6 7" id="KW-0472">Membrane</keyword>
<dbReference type="OrthoDB" id="9801163at2"/>
<feature type="transmembrane region" description="Helical" evidence="7">
    <location>
        <begin position="107"/>
        <end position="127"/>
    </location>
</feature>
<keyword evidence="10" id="KW-1185">Reference proteome</keyword>
<comment type="subcellular location">
    <subcellularLocation>
        <location evidence="1 7">Cell membrane</location>
        <topology evidence="1 7">Multi-pass membrane protein</topology>
    </subcellularLocation>
</comment>
<evidence type="ECO:0000256" key="4">
    <source>
        <dbReference type="ARBA" id="ARBA00022692"/>
    </source>
</evidence>
<dbReference type="STRING" id="1484053.SAMN05444274_104132"/>
<keyword evidence="3" id="KW-1003">Cell membrane</keyword>
<dbReference type="GO" id="GO:0015871">
    <property type="term" value="P:choline transport"/>
    <property type="evidence" value="ECO:0007669"/>
    <property type="project" value="TreeGrafter"/>
</dbReference>
<keyword evidence="5 7" id="KW-1133">Transmembrane helix</keyword>
<dbReference type="GO" id="GO:0043190">
    <property type="term" value="C:ATP-binding cassette (ABC) transporter complex"/>
    <property type="evidence" value="ECO:0007669"/>
    <property type="project" value="TreeGrafter"/>
</dbReference>
<dbReference type="InterPro" id="IPR035906">
    <property type="entry name" value="MetI-like_sf"/>
</dbReference>
<proteinExistence type="inferred from homology"/>
<dbReference type="PANTHER" id="PTHR47737:SF1">
    <property type="entry name" value="GLYCINE BETAINE_PROLINE BETAINE TRANSPORT SYSTEM PERMEASE PROTEIN PROW"/>
    <property type="match status" value="1"/>
</dbReference>
<evidence type="ECO:0000313" key="10">
    <source>
        <dbReference type="Proteomes" id="UP000184164"/>
    </source>
</evidence>
<dbReference type="PROSITE" id="PS50928">
    <property type="entry name" value="ABC_TM1"/>
    <property type="match status" value="1"/>
</dbReference>
<dbReference type="GO" id="GO:0005275">
    <property type="term" value="F:amine transmembrane transporter activity"/>
    <property type="evidence" value="ECO:0007669"/>
    <property type="project" value="TreeGrafter"/>
</dbReference>
<comment type="similarity">
    <text evidence="7">Belongs to the binding-protein-dependent transport system permease family.</text>
</comment>
<dbReference type="CDD" id="cd06261">
    <property type="entry name" value="TM_PBP2"/>
    <property type="match status" value="1"/>
</dbReference>
<evidence type="ECO:0000256" key="6">
    <source>
        <dbReference type="ARBA" id="ARBA00023136"/>
    </source>
</evidence>
<dbReference type="SUPFAM" id="SSF161098">
    <property type="entry name" value="MetI-like"/>
    <property type="match status" value="1"/>
</dbReference>
<dbReference type="RefSeq" id="WP_073001122.1">
    <property type="nucleotide sequence ID" value="NZ_FQUM01000004.1"/>
</dbReference>
<dbReference type="GO" id="GO:0031460">
    <property type="term" value="P:glycine betaine transport"/>
    <property type="evidence" value="ECO:0007669"/>
    <property type="project" value="TreeGrafter"/>
</dbReference>